<evidence type="ECO:0000313" key="1">
    <source>
        <dbReference type="EMBL" id="CAG8506532.1"/>
    </source>
</evidence>
<protein>
    <submittedName>
        <fullName evidence="1">2606_t:CDS:1</fullName>
    </submittedName>
</protein>
<reference evidence="1" key="1">
    <citation type="submission" date="2021-06" db="EMBL/GenBank/DDBJ databases">
        <authorList>
            <person name="Kallberg Y."/>
            <person name="Tangrot J."/>
            <person name="Rosling A."/>
        </authorList>
    </citation>
    <scope>NUCLEOTIDE SEQUENCE</scope>
    <source>
        <strain evidence="1">MA461A</strain>
    </source>
</reference>
<name>A0ACA9L1Z5_9GLOM</name>
<sequence length="272" mass="31288">MFKVKTLLFLLCILFGFYYLFFFKIPWLCLYDDDACRTLRLGLNAQSNDNKIYSNDPKTYSNNTKIHSNDTKIYSNDTKIYSNDTKIYSHDTKIYSNDTKIYYLVLGDSFAHGVFKPSDKVVHSYSYADALYERLKETNPNIVLKKFAHGGHNTGKLISEQLGEATKFMKHNRGLIKLVTITIGLNDVERCLKTSPSKCDIRIHKIVNNLKNTIIPKLKKAGGKDVQYWATTYHNAHANLDQLSDSLIKVYRENGFNVVDMRKIITKETALN</sequence>
<dbReference type="Proteomes" id="UP000789920">
    <property type="component" value="Unassembled WGS sequence"/>
</dbReference>
<evidence type="ECO:0000313" key="2">
    <source>
        <dbReference type="Proteomes" id="UP000789920"/>
    </source>
</evidence>
<organism evidence="1 2">
    <name type="scientific">Racocetra persica</name>
    <dbReference type="NCBI Taxonomy" id="160502"/>
    <lineage>
        <taxon>Eukaryota</taxon>
        <taxon>Fungi</taxon>
        <taxon>Fungi incertae sedis</taxon>
        <taxon>Mucoromycota</taxon>
        <taxon>Glomeromycotina</taxon>
        <taxon>Glomeromycetes</taxon>
        <taxon>Diversisporales</taxon>
        <taxon>Gigasporaceae</taxon>
        <taxon>Racocetra</taxon>
    </lineage>
</organism>
<comment type="caution">
    <text evidence="1">The sequence shown here is derived from an EMBL/GenBank/DDBJ whole genome shotgun (WGS) entry which is preliminary data.</text>
</comment>
<proteinExistence type="predicted"/>
<accession>A0ACA9L1Z5</accession>
<keyword evidence="2" id="KW-1185">Reference proteome</keyword>
<dbReference type="EMBL" id="CAJVQC010002139">
    <property type="protein sequence ID" value="CAG8506532.1"/>
    <property type="molecule type" value="Genomic_DNA"/>
</dbReference>
<gene>
    <name evidence="1" type="ORF">RPERSI_LOCUS2063</name>
</gene>